<dbReference type="RefSeq" id="WP_394827120.1">
    <property type="nucleotide sequence ID" value="NZ_CP089984.1"/>
</dbReference>
<evidence type="ECO:0000313" key="3">
    <source>
        <dbReference type="Proteomes" id="UP001370348"/>
    </source>
</evidence>
<keyword evidence="3" id="KW-1185">Reference proteome</keyword>
<gene>
    <name evidence="2" type="ORF">LZC94_09430</name>
</gene>
<dbReference type="EMBL" id="CP089984">
    <property type="protein sequence ID" value="WXB17486.1"/>
    <property type="molecule type" value="Genomic_DNA"/>
</dbReference>
<dbReference type="Proteomes" id="UP001370348">
    <property type="component" value="Chromosome"/>
</dbReference>
<name>A0ABZ2M6B0_9BACT</name>
<proteinExistence type="predicted"/>
<dbReference type="PROSITE" id="PS51186">
    <property type="entry name" value="GNAT"/>
    <property type="match status" value="1"/>
</dbReference>
<protein>
    <submittedName>
        <fullName evidence="2">GNAT family N-acetyltransferase</fullName>
    </submittedName>
</protein>
<dbReference type="InterPro" id="IPR016181">
    <property type="entry name" value="Acyl_CoA_acyltransferase"/>
</dbReference>
<dbReference type="SUPFAM" id="SSF55729">
    <property type="entry name" value="Acyl-CoA N-acyltransferases (Nat)"/>
    <property type="match status" value="1"/>
</dbReference>
<evidence type="ECO:0000259" key="1">
    <source>
        <dbReference type="PROSITE" id="PS51186"/>
    </source>
</evidence>
<evidence type="ECO:0000313" key="2">
    <source>
        <dbReference type="EMBL" id="WXB17486.1"/>
    </source>
</evidence>
<sequence>MKENEINRNQREGTAFRAPLRVLVRELTPADAEAIAQWRYEGPWSIYDPRPTDGPLEASDGYFAVVDAGGEGALVGFACVGAEARVPGLSEEPGVVDVGVGMRPDLVGRGLGGGFLGAVMDFVCRRFGASSLRAVVQSWNERSLRLTARLGFRVAGAITCVQEGRAVEYLVLRWNEGSSPPP</sequence>
<feature type="domain" description="N-acetyltransferase" evidence="1">
    <location>
        <begin position="22"/>
        <end position="176"/>
    </location>
</feature>
<dbReference type="InterPro" id="IPR000182">
    <property type="entry name" value="GNAT_dom"/>
</dbReference>
<dbReference type="Gene3D" id="3.40.630.30">
    <property type="match status" value="1"/>
</dbReference>
<dbReference type="Pfam" id="PF13302">
    <property type="entry name" value="Acetyltransf_3"/>
    <property type="match status" value="1"/>
</dbReference>
<reference evidence="2 3" key="1">
    <citation type="submission" date="2021-12" db="EMBL/GenBank/DDBJ databases">
        <title>Discovery of the Pendulisporaceae a myxobacterial family with distinct sporulation behavior and unique specialized metabolism.</title>
        <authorList>
            <person name="Garcia R."/>
            <person name="Popoff A."/>
            <person name="Bader C.D."/>
            <person name="Loehr J."/>
            <person name="Walesch S."/>
            <person name="Walt C."/>
            <person name="Boldt J."/>
            <person name="Bunk B."/>
            <person name="Haeckl F.J.F.P.J."/>
            <person name="Gunesch A.P."/>
            <person name="Birkelbach J."/>
            <person name="Nuebel U."/>
            <person name="Pietschmann T."/>
            <person name="Bach T."/>
            <person name="Mueller R."/>
        </authorList>
    </citation>
    <scope>NUCLEOTIDE SEQUENCE [LARGE SCALE GENOMIC DNA]</scope>
    <source>
        <strain evidence="2 3">MSr11954</strain>
    </source>
</reference>
<accession>A0ABZ2M6B0</accession>
<organism evidence="2 3">
    <name type="scientific">Pendulispora albinea</name>
    <dbReference type="NCBI Taxonomy" id="2741071"/>
    <lineage>
        <taxon>Bacteria</taxon>
        <taxon>Pseudomonadati</taxon>
        <taxon>Myxococcota</taxon>
        <taxon>Myxococcia</taxon>
        <taxon>Myxococcales</taxon>
        <taxon>Sorangiineae</taxon>
        <taxon>Pendulisporaceae</taxon>
        <taxon>Pendulispora</taxon>
    </lineage>
</organism>